<feature type="region of interest" description="Disordered" evidence="1">
    <location>
        <begin position="36"/>
        <end position="72"/>
    </location>
</feature>
<organism evidence="2 3">
    <name type="scientific">Cylindrotheca closterium</name>
    <dbReference type="NCBI Taxonomy" id="2856"/>
    <lineage>
        <taxon>Eukaryota</taxon>
        <taxon>Sar</taxon>
        <taxon>Stramenopiles</taxon>
        <taxon>Ochrophyta</taxon>
        <taxon>Bacillariophyta</taxon>
        <taxon>Bacillariophyceae</taxon>
        <taxon>Bacillariophycidae</taxon>
        <taxon>Bacillariales</taxon>
        <taxon>Bacillariaceae</taxon>
        <taxon>Cylindrotheca</taxon>
    </lineage>
</organism>
<accession>A0AAD2FPU0</accession>
<dbReference type="EMBL" id="CAKOGP040001750">
    <property type="protein sequence ID" value="CAJ1948697.1"/>
    <property type="molecule type" value="Genomic_DNA"/>
</dbReference>
<feature type="region of interest" description="Disordered" evidence="1">
    <location>
        <begin position="125"/>
        <end position="158"/>
    </location>
</feature>
<keyword evidence="3" id="KW-1185">Reference proteome</keyword>
<evidence type="ECO:0000313" key="3">
    <source>
        <dbReference type="Proteomes" id="UP001295423"/>
    </source>
</evidence>
<name>A0AAD2FPU0_9STRA</name>
<evidence type="ECO:0000313" key="2">
    <source>
        <dbReference type="EMBL" id="CAJ1948697.1"/>
    </source>
</evidence>
<evidence type="ECO:0000256" key="1">
    <source>
        <dbReference type="SAM" id="MobiDB-lite"/>
    </source>
</evidence>
<gene>
    <name evidence="2" type="ORF">CYCCA115_LOCUS11742</name>
</gene>
<feature type="compositionally biased region" description="Low complexity" evidence="1">
    <location>
        <begin position="128"/>
        <end position="151"/>
    </location>
</feature>
<protein>
    <submittedName>
        <fullName evidence="2">Uncharacterized protein</fullName>
    </submittedName>
</protein>
<sequence>MNAAVLKAHKLSLDNGSVYKWKNVSAHDDIQAMIAEGYKKPPPKVPTKKKGDPTPPDDDNSKSLPPFICHFKQPASEGGATYLVGDTKKYKNTTWYFCDRPNHRERVKWHTHKATKCCTRLKWKEDNNNTTNDDGTAAAGTETEPTDDSTTTGGGAPSRNLQALLANAMSMVASGNDKLANFLGEAMAAASANN</sequence>
<comment type="caution">
    <text evidence="2">The sequence shown here is derived from an EMBL/GenBank/DDBJ whole genome shotgun (WGS) entry which is preliminary data.</text>
</comment>
<dbReference type="Proteomes" id="UP001295423">
    <property type="component" value="Unassembled WGS sequence"/>
</dbReference>
<dbReference type="AlphaFoldDB" id="A0AAD2FPU0"/>
<reference evidence="2" key="1">
    <citation type="submission" date="2023-08" db="EMBL/GenBank/DDBJ databases">
        <authorList>
            <person name="Audoor S."/>
            <person name="Bilcke G."/>
        </authorList>
    </citation>
    <scope>NUCLEOTIDE SEQUENCE</scope>
</reference>
<proteinExistence type="predicted"/>